<dbReference type="InterPro" id="IPR052908">
    <property type="entry name" value="AP-4-A_phosphorylase"/>
</dbReference>
<organism evidence="3">
    <name type="scientific">uncultured bacterium</name>
    <name type="common">gcode 4</name>
    <dbReference type="NCBI Taxonomy" id="1234023"/>
    <lineage>
        <taxon>Bacteria</taxon>
        <taxon>environmental samples</taxon>
    </lineage>
</organism>
<dbReference type="PANTHER" id="PTHR42997">
    <property type="entry name" value="HIT FAMILY HYDROLASE"/>
    <property type="match status" value="1"/>
</dbReference>
<sequence length="149" mass="17487">MKYISIVKKLEKIHICAFCHEKPENILQQGKYFLVIPARAPYTKHHILIVPKRHVNLLTTLTHAELLEMNELVDIRAKKLHKKYKDVSLLLRDGLVKDKIINKSINHLHFHVLPDVGVHIQTQKQANDRHRLDDKTYTKTAQAYKKTFL</sequence>
<reference evidence="3" key="1">
    <citation type="journal article" date="2012" name="Science">
        <title>Fermentation, hydrogen, and sulfur metabolism in multiple uncultivated bacterial phyla.</title>
        <authorList>
            <person name="Wrighton K.C."/>
            <person name="Thomas B.C."/>
            <person name="Sharon I."/>
            <person name="Miller C.S."/>
            <person name="Castelle C.J."/>
            <person name="VerBerkmoes N.C."/>
            <person name="Wilkins M.J."/>
            <person name="Hettich R.L."/>
            <person name="Lipton M.S."/>
            <person name="Williams K.H."/>
            <person name="Long P.E."/>
            <person name="Banfield J.F."/>
        </authorList>
    </citation>
    <scope>NUCLEOTIDE SEQUENCE [LARGE SCALE GENOMIC DNA]</scope>
</reference>
<feature type="domain" description="HIT" evidence="2">
    <location>
        <begin position="13"/>
        <end position="122"/>
    </location>
</feature>
<dbReference type="PANTHER" id="PTHR42997:SF1">
    <property type="entry name" value="AP-4-A PHOSPHORYLASE"/>
    <property type="match status" value="1"/>
</dbReference>
<gene>
    <name evidence="3" type="ORF">ACD_80C00010G0006</name>
</gene>
<evidence type="ECO:0000259" key="2">
    <source>
        <dbReference type="PROSITE" id="PS51084"/>
    </source>
</evidence>
<protein>
    <recommendedName>
        <fullName evidence="2">HIT domain-containing protein</fullName>
    </recommendedName>
</protein>
<dbReference type="InterPro" id="IPR011146">
    <property type="entry name" value="HIT-like"/>
</dbReference>
<dbReference type="EMBL" id="AMFJ01036017">
    <property type="protein sequence ID" value="EKD25637.1"/>
    <property type="molecule type" value="Genomic_DNA"/>
</dbReference>
<dbReference type="SUPFAM" id="SSF54197">
    <property type="entry name" value="HIT-like"/>
    <property type="match status" value="1"/>
</dbReference>
<evidence type="ECO:0000256" key="1">
    <source>
        <dbReference type="PROSITE-ProRule" id="PRU00464"/>
    </source>
</evidence>
<dbReference type="InterPro" id="IPR036265">
    <property type="entry name" value="HIT-like_sf"/>
</dbReference>
<dbReference type="GO" id="GO:0003824">
    <property type="term" value="F:catalytic activity"/>
    <property type="evidence" value="ECO:0007669"/>
    <property type="project" value="InterPro"/>
</dbReference>
<comment type="caution">
    <text evidence="3">The sequence shown here is derived from an EMBL/GenBank/DDBJ whole genome shotgun (WGS) entry which is preliminary data.</text>
</comment>
<proteinExistence type="predicted"/>
<name>K1XKM2_9BACT</name>
<dbReference type="AlphaFoldDB" id="K1XKM2"/>
<dbReference type="Pfam" id="PF01230">
    <property type="entry name" value="HIT"/>
    <property type="match status" value="1"/>
</dbReference>
<evidence type="ECO:0000313" key="3">
    <source>
        <dbReference type="EMBL" id="EKD25637.1"/>
    </source>
</evidence>
<dbReference type="PROSITE" id="PS51084">
    <property type="entry name" value="HIT_2"/>
    <property type="match status" value="1"/>
</dbReference>
<dbReference type="Gene3D" id="3.30.428.10">
    <property type="entry name" value="HIT-like"/>
    <property type="match status" value="1"/>
</dbReference>
<feature type="short sequence motif" description="Histidine triad motif" evidence="1">
    <location>
        <begin position="107"/>
        <end position="111"/>
    </location>
</feature>
<accession>K1XKM2</accession>